<dbReference type="InterPro" id="IPR005467">
    <property type="entry name" value="His_kinase_dom"/>
</dbReference>
<dbReference type="AlphaFoldDB" id="A0A3E2VP27"/>
<dbReference type="PRINTS" id="PR00344">
    <property type="entry name" value="BCTRLSENSOR"/>
</dbReference>
<dbReference type="CDD" id="cd00075">
    <property type="entry name" value="HATPase"/>
    <property type="match status" value="1"/>
</dbReference>
<organism evidence="10">
    <name type="scientific">Clostridium innocuum</name>
    <dbReference type="NCBI Taxonomy" id="1522"/>
    <lineage>
        <taxon>Bacteria</taxon>
        <taxon>Bacillati</taxon>
        <taxon>Bacillota</taxon>
        <taxon>Clostridia</taxon>
        <taxon>Eubacteriales</taxon>
        <taxon>Clostridiaceae</taxon>
        <taxon>Clostridium</taxon>
    </lineage>
</organism>
<dbReference type="GO" id="GO:0000155">
    <property type="term" value="F:phosphorelay sensor kinase activity"/>
    <property type="evidence" value="ECO:0007669"/>
    <property type="project" value="TreeGrafter"/>
</dbReference>
<name>A0A3E2VP27_CLOIN</name>
<dbReference type="Gene3D" id="3.30.565.10">
    <property type="entry name" value="Histidine kinase-like ATPase, C-terminal domain"/>
    <property type="match status" value="1"/>
</dbReference>
<proteinExistence type="predicted"/>
<evidence type="ECO:0000256" key="2">
    <source>
        <dbReference type="ARBA" id="ARBA00012438"/>
    </source>
</evidence>
<dbReference type="GO" id="GO:0005524">
    <property type="term" value="F:ATP binding"/>
    <property type="evidence" value="ECO:0007669"/>
    <property type="project" value="UniProtKB-KW"/>
</dbReference>
<evidence type="ECO:0000256" key="6">
    <source>
        <dbReference type="ARBA" id="ARBA00022840"/>
    </source>
</evidence>
<feature type="transmembrane region" description="Helical" evidence="8">
    <location>
        <begin position="12"/>
        <end position="33"/>
    </location>
</feature>
<dbReference type="PANTHER" id="PTHR44936">
    <property type="entry name" value="SENSOR PROTEIN CREC"/>
    <property type="match status" value="1"/>
</dbReference>
<comment type="catalytic activity">
    <reaction evidence="1">
        <text>ATP + protein L-histidine = ADP + protein N-phospho-L-histidine.</text>
        <dbReference type="EC" id="2.7.13.3"/>
    </reaction>
</comment>
<keyword evidence="3" id="KW-0808">Transferase</keyword>
<keyword evidence="8" id="KW-0812">Transmembrane</keyword>
<keyword evidence="6" id="KW-0067">ATP-binding</keyword>
<reference evidence="10" key="1">
    <citation type="submission" date="2018-08" db="EMBL/GenBank/DDBJ databases">
        <title>A genome reference for cultivated species of the human gut microbiota.</title>
        <authorList>
            <person name="Zou Y."/>
            <person name="Xue W."/>
            <person name="Luo G."/>
        </authorList>
    </citation>
    <scope>NUCLEOTIDE SEQUENCE [LARGE SCALE GENOMIC DNA]</scope>
    <source>
        <strain evidence="10">OF01-2LB</strain>
    </source>
</reference>
<sequence length="362" mass="41654">MSKINMKITTVLLVYALLVTGIFVGGILSFASYSNNDRVQAYMDSNLMEKDPASNEEVIGNPNQETDTKRLQDLQKYSDFYREELMKRIAVIAVFFCAFLITSSFILWIILKKIQQKENLRIAAQLHSIQEMHDFASDDPVLAKAFSSIKEEFEHHIADYKRLHTYLSHEQKNALSLLRANLELHHEEACLKNIEELTMGIDDLVTLSENREENQLQAVDIIMLCAEVVDRYIPHYPQLQFDFDEDTLYVCAKPRWISSALHNLIDNAIKYGEEKPVHVLIEKDADTVLIHVQDHGIGIAEDQQEKIFQQNYRINELNKDGYGIGLSLVMHVCKLCEGRITCVSKRMEGSTFTLCLPLYYKV</sequence>
<feature type="transmembrane region" description="Helical" evidence="8">
    <location>
        <begin position="89"/>
        <end position="111"/>
    </location>
</feature>
<dbReference type="PROSITE" id="PS50109">
    <property type="entry name" value="HIS_KIN"/>
    <property type="match status" value="1"/>
</dbReference>
<dbReference type="InterPro" id="IPR050980">
    <property type="entry name" value="2C_sensor_his_kinase"/>
</dbReference>
<protein>
    <recommendedName>
        <fullName evidence="2">histidine kinase</fullName>
        <ecNumber evidence="2">2.7.13.3</ecNumber>
    </recommendedName>
</protein>
<feature type="domain" description="Histidine kinase" evidence="9">
    <location>
        <begin position="166"/>
        <end position="360"/>
    </location>
</feature>
<evidence type="ECO:0000313" key="10">
    <source>
        <dbReference type="EMBL" id="RGC12267.1"/>
    </source>
</evidence>
<dbReference type="GO" id="GO:0005886">
    <property type="term" value="C:plasma membrane"/>
    <property type="evidence" value="ECO:0007669"/>
    <property type="project" value="TreeGrafter"/>
</dbReference>
<gene>
    <name evidence="10" type="ORF">DXA38_17695</name>
</gene>
<evidence type="ECO:0000256" key="7">
    <source>
        <dbReference type="ARBA" id="ARBA00023012"/>
    </source>
</evidence>
<dbReference type="SUPFAM" id="SSF55874">
    <property type="entry name" value="ATPase domain of HSP90 chaperone/DNA topoisomerase II/histidine kinase"/>
    <property type="match status" value="1"/>
</dbReference>
<comment type="caution">
    <text evidence="10">The sequence shown here is derived from an EMBL/GenBank/DDBJ whole genome shotgun (WGS) entry which is preliminary data.</text>
</comment>
<accession>A0A3E2VP27</accession>
<keyword evidence="8" id="KW-1133">Transmembrane helix</keyword>
<dbReference type="InterPro" id="IPR003594">
    <property type="entry name" value="HATPase_dom"/>
</dbReference>
<evidence type="ECO:0000256" key="5">
    <source>
        <dbReference type="ARBA" id="ARBA00022777"/>
    </source>
</evidence>
<keyword evidence="5 10" id="KW-0418">Kinase</keyword>
<dbReference type="EMBL" id="QVEV01000034">
    <property type="protein sequence ID" value="RGC12267.1"/>
    <property type="molecule type" value="Genomic_DNA"/>
</dbReference>
<evidence type="ECO:0000256" key="1">
    <source>
        <dbReference type="ARBA" id="ARBA00000085"/>
    </source>
</evidence>
<dbReference type="Pfam" id="PF02518">
    <property type="entry name" value="HATPase_c"/>
    <property type="match status" value="1"/>
</dbReference>
<dbReference type="EC" id="2.7.13.3" evidence="2"/>
<keyword evidence="4" id="KW-0547">Nucleotide-binding</keyword>
<dbReference type="PANTHER" id="PTHR44936:SF10">
    <property type="entry name" value="SENSOR PROTEIN RSTB"/>
    <property type="match status" value="1"/>
</dbReference>
<evidence type="ECO:0000256" key="3">
    <source>
        <dbReference type="ARBA" id="ARBA00022679"/>
    </source>
</evidence>
<dbReference type="Proteomes" id="UP000260025">
    <property type="component" value="Unassembled WGS sequence"/>
</dbReference>
<dbReference type="OrthoDB" id="9813151at2"/>
<keyword evidence="7" id="KW-0902">Two-component regulatory system</keyword>
<evidence type="ECO:0000259" key="9">
    <source>
        <dbReference type="PROSITE" id="PS50109"/>
    </source>
</evidence>
<evidence type="ECO:0000256" key="4">
    <source>
        <dbReference type="ARBA" id="ARBA00022741"/>
    </source>
</evidence>
<dbReference type="RefSeq" id="WP_117444348.1">
    <property type="nucleotide sequence ID" value="NZ_JAKNHC010000032.1"/>
</dbReference>
<dbReference type="InterPro" id="IPR004358">
    <property type="entry name" value="Sig_transdc_His_kin-like_C"/>
</dbReference>
<keyword evidence="8" id="KW-0472">Membrane</keyword>
<dbReference type="SMART" id="SM00387">
    <property type="entry name" value="HATPase_c"/>
    <property type="match status" value="1"/>
</dbReference>
<dbReference type="InterPro" id="IPR036890">
    <property type="entry name" value="HATPase_C_sf"/>
</dbReference>
<evidence type="ECO:0000256" key="8">
    <source>
        <dbReference type="SAM" id="Phobius"/>
    </source>
</evidence>